<keyword evidence="2" id="KW-1185">Reference proteome</keyword>
<dbReference type="InterPro" id="IPR052050">
    <property type="entry name" value="SecEffector_AnkRepeat"/>
</dbReference>
<proteinExistence type="predicted"/>
<evidence type="ECO:0000313" key="1">
    <source>
        <dbReference type="EMBL" id="KAF0737227.1"/>
    </source>
</evidence>
<evidence type="ECO:0000313" key="2">
    <source>
        <dbReference type="Proteomes" id="UP000481153"/>
    </source>
</evidence>
<dbReference type="VEuPathDB" id="FungiDB:AeMF1_010126"/>
<gene>
    <name evidence="1" type="ORF">Ae201684_006404</name>
</gene>
<reference evidence="1 2" key="1">
    <citation type="submission" date="2019-07" db="EMBL/GenBank/DDBJ databases">
        <title>Genomics analysis of Aphanomyces spp. identifies a new class of oomycete effector associated with host adaptation.</title>
        <authorList>
            <person name="Gaulin E."/>
        </authorList>
    </citation>
    <scope>NUCLEOTIDE SEQUENCE [LARGE SCALE GENOMIC DNA]</scope>
    <source>
        <strain evidence="1 2">ATCC 201684</strain>
    </source>
</reference>
<dbReference type="EMBL" id="VJMJ01000084">
    <property type="protein sequence ID" value="KAF0737227.1"/>
    <property type="molecule type" value="Genomic_DNA"/>
</dbReference>
<dbReference type="Pfam" id="PF12796">
    <property type="entry name" value="Ank_2"/>
    <property type="match status" value="1"/>
</dbReference>
<dbReference type="PANTHER" id="PTHR46586">
    <property type="entry name" value="ANKYRIN REPEAT-CONTAINING PROTEIN"/>
    <property type="match status" value="1"/>
</dbReference>
<sequence>MAFHDMLTSQETMETIAAFQPGQYTDLAPFEALPSFFCGTFMEEIPGKGFSKLNIATNATTNDDMISSMKTRRATTQRYIRQGYPEKARPFFDRWYDQYGVSRLGKYFRNIETQPGVIVVDAIVHGRLDVLEVLHQRKDFKSMLVPLIDLAACYGQVPVVKFFVEKGYGGCSTFTMDDAARNGHLEVVKWLHEHSAQGCTFRAVDYAAEFGHEEVIRFLLDNRDEGFSINAVENAAANGFLSLVDYLIEESGDDSSIDGALVAAAGGGQMDIVQFCLEKSEKGCVKKALQKATAMRQVVMIQFLKSRQCACCSWDAPDVSGRKIVKPRTARRQQKPSS</sequence>
<accession>A0A6G0XAR2</accession>
<dbReference type="InterPro" id="IPR036770">
    <property type="entry name" value="Ankyrin_rpt-contain_sf"/>
</dbReference>
<dbReference type="Proteomes" id="UP000481153">
    <property type="component" value="Unassembled WGS sequence"/>
</dbReference>
<dbReference type="Gene3D" id="1.25.40.20">
    <property type="entry name" value="Ankyrin repeat-containing domain"/>
    <property type="match status" value="1"/>
</dbReference>
<organism evidence="1 2">
    <name type="scientific">Aphanomyces euteiches</name>
    <dbReference type="NCBI Taxonomy" id="100861"/>
    <lineage>
        <taxon>Eukaryota</taxon>
        <taxon>Sar</taxon>
        <taxon>Stramenopiles</taxon>
        <taxon>Oomycota</taxon>
        <taxon>Saprolegniomycetes</taxon>
        <taxon>Saprolegniales</taxon>
        <taxon>Verrucalvaceae</taxon>
        <taxon>Aphanomyces</taxon>
    </lineage>
</organism>
<comment type="caution">
    <text evidence="1">The sequence shown here is derived from an EMBL/GenBank/DDBJ whole genome shotgun (WGS) entry which is preliminary data.</text>
</comment>
<dbReference type="SUPFAM" id="SSF48403">
    <property type="entry name" value="Ankyrin repeat"/>
    <property type="match status" value="1"/>
</dbReference>
<name>A0A6G0XAR2_9STRA</name>
<dbReference type="AlphaFoldDB" id="A0A6G0XAR2"/>
<dbReference type="InterPro" id="IPR002110">
    <property type="entry name" value="Ankyrin_rpt"/>
</dbReference>
<dbReference type="PANTHER" id="PTHR46586:SF3">
    <property type="entry name" value="ANKYRIN REPEAT-CONTAINING PROTEIN"/>
    <property type="match status" value="1"/>
</dbReference>
<protein>
    <submittedName>
        <fullName evidence="1">Uncharacterized protein</fullName>
    </submittedName>
</protein>